<dbReference type="AlphaFoldDB" id="A0A662DJL5"/>
<comment type="caution">
    <text evidence="1">The sequence shown here is derived from an EMBL/GenBank/DDBJ whole genome shotgun (WGS) entry which is preliminary data.</text>
</comment>
<evidence type="ECO:0000313" key="1">
    <source>
        <dbReference type="EMBL" id="RLE14096.1"/>
    </source>
</evidence>
<dbReference type="Proteomes" id="UP000267654">
    <property type="component" value="Unassembled WGS sequence"/>
</dbReference>
<proteinExistence type="predicted"/>
<feature type="non-terminal residue" evidence="1">
    <location>
        <position position="1"/>
    </location>
</feature>
<reference evidence="1 2" key="1">
    <citation type="submission" date="2018-06" db="EMBL/GenBank/DDBJ databases">
        <title>Extensive metabolic versatility and redundancy in microbially diverse, dynamic hydrothermal sediments.</title>
        <authorList>
            <person name="Dombrowski N."/>
            <person name="Teske A."/>
            <person name="Baker B.J."/>
        </authorList>
    </citation>
    <scope>NUCLEOTIDE SEQUENCE [LARGE SCALE GENOMIC DNA]</scope>
    <source>
        <strain evidence="1">B19_G9</strain>
    </source>
</reference>
<organism evidence="1 2">
    <name type="scientific">Aerophobetes bacterium</name>
    <dbReference type="NCBI Taxonomy" id="2030807"/>
    <lineage>
        <taxon>Bacteria</taxon>
        <taxon>Candidatus Aerophobota</taxon>
    </lineage>
</organism>
<accession>A0A662DJL5</accession>
<dbReference type="Gene3D" id="3.90.25.10">
    <property type="entry name" value="UDP-galactose 4-epimerase, domain 1"/>
    <property type="match status" value="1"/>
</dbReference>
<evidence type="ECO:0000313" key="2">
    <source>
        <dbReference type="Proteomes" id="UP000267654"/>
    </source>
</evidence>
<gene>
    <name evidence="1" type="ORF">DRI96_01945</name>
</gene>
<sequence>NIGTGKDISINDLALLIAGDSSRIAHIPHIHPQSEILKLICDYSKARRLLNWEPEVSLIEGIDKTKRWIKNQLKVKANV</sequence>
<dbReference type="SUPFAM" id="SSF51735">
    <property type="entry name" value="NAD(P)-binding Rossmann-fold domains"/>
    <property type="match status" value="1"/>
</dbReference>
<dbReference type="EMBL" id="QMQB01000054">
    <property type="protein sequence ID" value="RLE14096.1"/>
    <property type="molecule type" value="Genomic_DNA"/>
</dbReference>
<name>A0A662DJL5_UNCAE</name>
<protein>
    <submittedName>
        <fullName evidence="1">NAD-dependent dehydratase</fullName>
    </submittedName>
</protein>
<dbReference type="InterPro" id="IPR036291">
    <property type="entry name" value="NAD(P)-bd_dom_sf"/>
</dbReference>